<accession>A0A0K2T1Q1</accession>
<sequence>MLKGSLYLIRWISSPLMEGSYDA</sequence>
<dbReference type="EMBL" id="HACA01002394">
    <property type="protein sequence ID" value="CDW19755.1"/>
    <property type="molecule type" value="Transcribed_RNA"/>
</dbReference>
<proteinExistence type="predicted"/>
<protein>
    <submittedName>
        <fullName evidence="1">Uncharacterized protein</fullName>
    </submittedName>
</protein>
<organism evidence="1">
    <name type="scientific">Lepeophtheirus salmonis</name>
    <name type="common">Salmon louse</name>
    <name type="synonym">Caligus salmonis</name>
    <dbReference type="NCBI Taxonomy" id="72036"/>
    <lineage>
        <taxon>Eukaryota</taxon>
        <taxon>Metazoa</taxon>
        <taxon>Ecdysozoa</taxon>
        <taxon>Arthropoda</taxon>
        <taxon>Crustacea</taxon>
        <taxon>Multicrustacea</taxon>
        <taxon>Hexanauplia</taxon>
        <taxon>Copepoda</taxon>
        <taxon>Siphonostomatoida</taxon>
        <taxon>Caligidae</taxon>
        <taxon>Lepeophtheirus</taxon>
    </lineage>
</organism>
<reference evidence="1" key="1">
    <citation type="submission" date="2014-05" db="EMBL/GenBank/DDBJ databases">
        <authorList>
            <person name="Chronopoulou M."/>
        </authorList>
    </citation>
    <scope>NUCLEOTIDE SEQUENCE</scope>
    <source>
        <tissue evidence="1">Whole organism</tissue>
    </source>
</reference>
<dbReference type="AlphaFoldDB" id="A0A0K2T1Q1"/>
<evidence type="ECO:0000313" key="1">
    <source>
        <dbReference type="EMBL" id="CDW19755.1"/>
    </source>
</evidence>
<name>A0A0K2T1Q1_LEPSM</name>